<dbReference type="AlphaFoldDB" id="X0WA90"/>
<dbReference type="PANTHER" id="PTHR34703:SF1">
    <property type="entry name" value="ANTIPORTER SUBUNIT MNHG2-RELATED"/>
    <property type="match status" value="1"/>
</dbReference>
<organism evidence="2">
    <name type="scientific">marine sediment metagenome</name>
    <dbReference type="NCBI Taxonomy" id="412755"/>
    <lineage>
        <taxon>unclassified sequences</taxon>
        <taxon>metagenomes</taxon>
        <taxon>ecological metagenomes</taxon>
    </lineage>
</organism>
<reference evidence="2" key="1">
    <citation type="journal article" date="2014" name="Front. Microbiol.">
        <title>High frequency of phylogenetically diverse reductive dehalogenase-homologous genes in deep subseafloor sedimentary metagenomes.</title>
        <authorList>
            <person name="Kawai M."/>
            <person name="Futagami T."/>
            <person name="Toyoda A."/>
            <person name="Takaki Y."/>
            <person name="Nishi S."/>
            <person name="Hori S."/>
            <person name="Arai W."/>
            <person name="Tsubouchi T."/>
            <person name="Morono Y."/>
            <person name="Uchiyama I."/>
            <person name="Ito T."/>
            <person name="Fujiyama A."/>
            <person name="Inagaki F."/>
            <person name="Takami H."/>
        </authorList>
    </citation>
    <scope>NUCLEOTIDE SEQUENCE</scope>
    <source>
        <strain evidence="2">Expedition CK06-06</strain>
    </source>
</reference>
<sequence length="102" mass="10859">MSATVLISGVLATLGVGFYCAGTIGLLRFPDLFTRLHVLTKADNVGLGLIVSAASITADSWLEVMFLLLLWVVVMFAGATSAHAVARAALRSNIDPWSRDPR</sequence>
<accession>X0WA90</accession>
<proteinExistence type="predicted"/>
<dbReference type="GO" id="GO:0015385">
    <property type="term" value="F:sodium:proton antiporter activity"/>
    <property type="evidence" value="ECO:0007669"/>
    <property type="project" value="TreeGrafter"/>
</dbReference>
<dbReference type="InterPro" id="IPR005133">
    <property type="entry name" value="PhaG_MnhG_YufB"/>
</dbReference>
<comment type="caution">
    <text evidence="2">The sequence shown here is derived from an EMBL/GenBank/DDBJ whole genome shotgun (WGS) entry which is preliminary data.</text>
</comment>
<feature type="transmembrane region" description="Helical" evidence="1">
    <location>
        <begin position="64"/>
        <end position="86"/>
    </location>
</feature>
<keyword evidence="1" id="KW-1133">Transmembrane helix</keyword>
<evidence type="ECO:0000256" key="1">
    <source>
        <dbReference type="SAM" id="Phobius"/>
    </source>
</evidence>
<dbReference type="Pfam" id="PF03334">
    <property type="entry name" value="PhaG_MnhG_YufB"/>
    <property type="match status" value="1"/>
</dbReference>
<name>X0WA90_9ZZZZ</name>
<keyword evidence="1" id="KW-0812">Transmembrane</keyword>
<gene>
    <name evidence="2" type="ORF">S01H1_48317</name>
</gene>
<feature type="transmembrane region" description="Helical" evidence="1">
    <location>
        <begin position="6"/>
        <end position="27"/>
    </location>
</feature>
<keyword evidence="1" id="KW-0472">Membrane</keyword>
<evidence type="ECO:0000313" key="2">
    <source>
        <dbReference type="EMBL" id="GAG27555.1"/>
    </source>
</evidence>
<dbReference type="PANTHER" id="PTHR34703">
    <property type="entry name" value="ANTIPORTER SUBUNIT MNHG2-RELATED"/>
    <property type="match status" value="1"/>
</dbReference>
<dbReference type="EMBL" id="BARS01031026">
    <property type="protein sequence ID" value="GAG27555.1"/>
    <property type="molecule type" value="Genomic_DNA"/>
</dbReference>
<protein>
    <submittedName>
        <fullName evidence="2">Uncharacterized protein</fullName>
    </submittedName>
</protein>